<accession>A0ABY8W6C4</accession>
<name>A0ABY8W6C4_9ACTN</name>
<gene>
    <name evidence="2" type="ORF">ACTOB_004513</name>
</gene>
<dbReference type="Proteomes" id="UP001240150">
    <property type="component" value="Chromosome"/>
</dbReference>
<feature type="region of interest" description="Disordered" evidence="1">
    <location>
        <begin position="1"/>
        <end position="43"/>
    </location>
</feature>
<evidence type="ECO:0000313" key="2">
    <source>
        <dbReference type="EMBL" id="WIM92568.1"/>
    </source>
</evidence>
<proteinExistence type="predicted"/>
<sequence>MRIAAYRKPGDLLDPAPGTPGWFTPTRPESPARYAYPEGEAWR</sequence>
<dbReference type="EMBL" id="CP126980">
    <property type="protein sequence ID" value="WIM92568.1"/>
    <property type="molecule type" value="Genomic_DNA"/>
</dbReference>
<protein>
    <submittedName>
        <fullName evidence="2">Uncharacterized protein</fullName>
    </submittedName>
</protein>
<evidence type="ECO:0000313" key="3">
    <source>
        <dbReference type="Proteomes" id="UP001240150"/>
    </source>
</evidence>
<organism evidence="2 3">
    <name type="scientific">Actinoplanes oblitus</name>
    <dbReference type="NCBI Taxonomy" id="3040509"/>
    <lineage>
        <taxon>Bacteria</taxon>
        <taxon>Bacillati</taxon>
        <taxon>Actinomycetota</taxon>
        <taxon>Actinomycetes</taxon>
        <taxon>Micromonosporales</taxon>
        <taxon>Micromonosporaceae</taxon>
        <taxon>Actinoplanes</taxon>
    </lineage>
</organism>
<dbReference type="RefSeq" id="WP_284913774.1">
    <property type="nucleotide sequence ID" value="NZ_CP126980.1"/>
</dbReference>
<reference evidence="2 3" key="1">
    <citation type="submission" date="2023-06" db="EMBL/GenBank/DDBJ databases">
        <authorList>
            <person name="Yushchuk O."/>
            <person name="Binda E."/>
            <person name="Ruckert-Reed C."/>
            <person name="Fedorenko V."/>
            <person name="Kalinowski J."/>
            <person name="Marinelli F."/>
        </authorList>
    </citation>
    <scope>NUCLEOTIDE SEQUENCE [LARGE SCALE GENOMIC DNA]</scope>
    <source>
        <strain evidence="2 3">NRRL 3884</strain>
    </source>
</reference>
<evidence type="ECO:0000256" key="1">
    <source>
        <dbReference type="SAM" id="MobiDB-lite"/>
    </source>
</evidence>
<keyword evidence="3" id="KW-1185">Reference proteome</keyword>